<evidence type="ECO:0000313" key="3">
    <source>
        <dbReference type="Proteomes" id="UP000199050"/>
    </source>
</evidence>
<sequence>MALSYDKQHSTNNLQKGSPLMKQKLFVICTILLIVLGAVTVGTKYIREYGKFVYEQDKSYLYDFLVSEAGDVTFSCQITVSNHTRSNSRFTMQADLNKELGLVKERYAYAYKGDTDVPEVFDIAAGATATYDVKFKAQHGEKTTKTDRLPPDNILFEIQ</sequence>
<reference evidence="3" key="1">
    <citation type="submission" date="2016-10" db="EMBL/GenBank/DDBJ databases">
        <authorList>
            <person name="Varghese N."/>
            <person name="Submissions S."/>
        </authorList>
    </citation>
    <scope>NUCLEOTIDE SEQUENCE [LARGE SCALE GENOMIC DNA]</scope>
    <source>
        <strain evidence="3">CGMCC 1.11012</strain>
    </source>
</reference>
<gene>
    <name evidence="2" type="ORF">SAMN05216192_11718</name>
</gene>
<evidence type="ECO:0000256" key="1">
    <source>
        <dbReference type="SAM" id="Phobius"/>
    </source>
</evidence>
<dbReference type="Proteomes" id="UP000199050">
    <property type="component" value="Unassembled WGS sequence"/>
</dbReference>
<proteinExistence type="predicted"/>
<keyword evidence="3" id="KW-1185">Reference proteome</keyword>
<keyword evidence="1" id="KW-0812">Transmembrane</keyword>
<protein>
    <submittedName>
        <fullName evidence="2">Uncharacterized protein</fullName>
    </submittedName>
</protein>
<evidence type="ECO:0000313" key="2">
    <source>
        <dbReference type="EMBL" id="SDJ42384.1"/>
    </source>
</evidence>
<keyword evidence="1" id="KW-0472">Membrane</keyword>
<keyword evidence="1" id="KW-1133">Transmembrane helix</keyword>
<organism evidence="2 3">
    <name type="scientific">Paenibacillus typhae</name>
    <dbReference type="NCBI Taxonomy" id="1174501"/>
    <lineage>
        <taxon>Bacteria</taxon>
        <taxon>Bacillati</taxon>
        <taxon>Bacillota</taxon>
        <taxon>Bacilli</taxon>
        <taxon>Bacillales</taxon>
        <taxon>Paenibacillaceae</taxon>
        <taxon>Paenibacillus</taxon>
    </lineage>
</organism>
<dbReference type="AlphaFoldDB" id="A0A1G8TLW4"/>
<accession>A0A1G8TLW4</accession>
<name>A0A1G8TLW4_9BACL</name>
<feature type="transmembrane region" description="Helical" evidence="1">
    <location>
        <begin position="25"/>
        <end position="46"/>
    </location>
</feature>
<dbReference type="EMBL" id="FNDX01000017">
    <property type="protein sequence ID" value="SDJ42384.1"/>
    <property type="molecule type" value="Genomic_DNA"/>
</dbReference>